<comment type="caution">
    <text evidence="3">The sequence shown here is derived from an EMBL/GenBank/DDBJ whole genome shotgun (WGS) entry which is preliminary data.</text>
</comment>
<keyword evidence="4" id="KW-1185">Reference proteome</keyword>
<evidence type="ECO:0000259" key="2">
    <source>
        <dbReference type="Pfam" id="PF01266"/>
    </source>
</evidence>
<dbReference type="Pfam" id="PF01266">
    <property type="entry name" value="DAO"/>
    <property type="match status" value="1"/>
</dbReference>
<dbReference type="EMBL" id="JAWRVE010000096">
    <property type="protein sequence ID" value="KAL1859745.1"/>
    <property type="molecule type" value="Genomic_DNA"/>
</dbReference>
<dbReference type="Gene3D" id="3.50.50.60">
    <property type="entry name" value="FAD/NAD(P)-binding domain"/>
    <property type="match status" value="1"/>
</dbReference>
<dbReference type="Gene3D" id="3.30.9.10">
    <property type="entry name" value="D-Amino Acid Oxidase, subunit A, domain 2"/>
    <property type="match status" value="1"/>
</dbReference>
<evidence type="ECO:0000256" key="1">
    <source>
        <dbReference type="SAM" id="MobiDB-lite"/>
    </source>
</evidence>
<dbReference type="Proteomes" id="UP001583177">
    <property type="component" value="Unassembled WGS sequence"/>
</dbReference>
<evidence type="ECO:0000313" key="3">
    <source>
        <dbReference type="EMBL" id="KAL1859745.1"/>
    </source>
</evidence>
<gene>
    <name evidence="3" type="ORF">Daus18300_009467</name>
</gene>
<organism evidence="3 4">
    <name type="scientific">Diaporthe australafricana</name>
    <dbReference type="NCBI Taxonomy" id="127596"/>
    <lineage>
        <taxon>Eukaryota</taxon>
        <taxon>Fungi</taxon>
        <taxon>Dikarya</taxon>
        <taxon>Ascomycota</taxon>
        <taxon>Pezizomycotina</taxon>
        <taxon>Sordariomycetes</taxon>
        <taxon>Sordariomycetidae</taxon>
        <taxon>Diaporthales</taxon>
        <taxon>Diaporthaceae</taxon>
        <taxon>Diaporthe</taxon>
    </lineage>
</organism>
<accession>A0ABR3WE62</accession>
<proteinExistence type="predicted"/>
<dbReference type="InterPro" id="IPR006076">
    <property type="entry name" value="FAD-dep_OxRdtase"/>
</dbReference>
<feature type="compositionally biased region" description="Basic and acidic residues" evidence="1">
    <location>
        <begin position="140"/>
        <end position="150"/>
    </location>
</feature>
<name>A0ABR3WE62_9PEZI</name>
<sequence length="419" mass="44970">MANTVILGAGIIGVSTAYYLSRHQPGNTIHLVEPSPDLFASASGYAGGFLARDWFGTGVASLAALSFDEHKRLAKLYDGASNWGYSRSTSLSYTAASQTRGKKSQRGEDWLRYGTSRGDAAAAGCTRDDSDDGGVLPPWLRREDGDTVRPIGDDRTTAQVDPLQLCHFLLSQCLESGVHLSQPAKATAIMKDVRDELSSIRIADTQSSTETDIPCTRLIITAGAWSPRVFYELFSKSQSKLPISSLAGHSLVLKSPRWTAEMEKRGCHALYATSKTGFSPEIFSRVGGQIYVAGLNSATMPLPKLATEKPISREAINELKKVAAKLLGPEGAAIDDLEVVREGLCFRPVTPYGTPIISRIDDEHLEEGIATRPDAEGGVFLAAGHGPWGISLSLGTGKVLAEMAQGRRISADVSSLVMW</sequence>
<dbReference type="InterPro" id="IPR036188">
    <property type="entry name" value="FAD/NAD-bd_sf"/>
</dbReference>
<dbReference type="PANTHER" id="PTHR13847">
    <property type="entry name" value="SARCOSINE DEHYDROGENASE-RELATED"/>
    <property type="match status" value="1"/>
</dbReference>
<dbReference type="SUPFAM" id="SSF51971">
    <property type="entry name" value="Nucleotide-binding domain"/>
    <property type="match status" value="1"/>
</dbReference>
<feature type="region of interest" description="Disordered" evidence="1">
    <location>
        <begin position="120"/>
        <end position="150"/>
    </location>
</feature>
<reference evidence="3 4" key="1">
    <citation type="journal article" date="2024" name="IMA Fungus">
        <title>IMA Genome - F19 : A genome assembly and annotation guide to empower mycologists, including annotated draft genome sequences of Ceratocystis pirilliformis, Diaporthe australafricana, Fusarium ophioides, Paecilomyces lecythidis, and Sporothrix stenoceras.</title>
        <authorList>
            <person name="Aylward J."/>
            <person name="Wilson A.M."/>
            <person name="Visagie C.M."/>
            <person name="Spraker J."/>
            <person name="Barnes I."/>
            <person name="Buitendag C."/>
            <person name="Ceriani C."/>
            <person name="Del Mar Angel L."/>
            <person name="du Plessis D."/>
            <person name="Fuchs T."/>
            <person name="Gasser K."/>
            <person name="Kramer D."/>
            <person name="Li W."/>
            <person name="Munsamy K."/>
            <person name="Piso A."/>
            <person name="Price J.L."/>
            <person name="Sonnekus B."/>
            <person name="Thomas C."/>
            <person name="van der Nest A."/>
            <person name="van Dijk A."/>
            <person name="van Heerden A."/>
            <person name="van Vuuren N."/>
            <person name="Yilmaz N."/>
            <person name="Duong T.A."/>
            <person name="van der Merwe N.A."/>
            <person name="Wingfield M.J."/>
            <person name="Wingfield B.D."/>
        </authorList>
    </citation>
    <scope>NUCLEOTIDE SEQUENCE [LARGE SCALE GENOMIC DNA]</scope>
    <source>
        <strain evidence="3 4">CMW 18300</strain>
    </source>
</reference>
<protein>
    <recommendedName>
        <fullName evidence="2">FAD dependent oxidoreductase domain-containing protein</fullName>
    </recommendedName>
</protein>
<feature type="domain" description="FAD dependent oxidoreductase" evidence="2">
    <location>
        <begin position="5"/>
        <end position="403"/>
    </location>
</feature>
<evidence type="ECO:0000313" key="4">
    <source>
        <dbReference type="Proteomes" id="UP001583177"/>
    </source>
</evidence>
<dbReference type="PANTHER" id="PTHR13847:SF185">
    <property type="entry name" value="FAD DEPENDENT OXIDOREDUCTASE SUPERFAMILY (AFU_ORTHOLOGUE AFUA_3G02360)"/>
    <property type="match status" value="1"/>
</dbReference>